<dbReference type="EMBL" id="DTFI01000078">
    <property type="protein sequence ID" value="HGI43320.1"/>
    <property type="molecule type" value="Genomic_DNA"/>
</dbReference>
<name>A0A7C4F9L0_THEPE</name>
<proteinExistence type="predicted"/>
<reference evidence="1" key="1">
    <citation type="journal article" date="2020" name="mSystems">
        <title>Genome- and Community-Level Interaction Insights into Carbon Utilization and Element Cycling Functions of Hydrothermarchaeota in Hydrothermal Sediment.</title>
        <authorList>
            <person name="Zhou Z."/>
            <person name="Liu Y."/>
            <person name="Xu W."/>
            <person name="Pan J."/>
            <person name="Luo Z.H."/>
            <person name="Li M."/>
        </authorList>
    </citation>
    <scope>NUCLEOTIDE SEQUENCE [LARGE SCALE GENOMIC DNA]</scope>
    <source>
        <strain evidence="1">SpSt-735</strain>
    </source>
</reference>
<protein>
    <recommendedName>
        <fullName evidence="2">DUF3194 domain-containing protein</fullName>
    </recommendedName>
</protein>
<evidence type="ECO:0008006" key="2">
    <source>
        <dbReference type="Google" id="ProtNLM"/>
    </source>
</evidence>
<accession>A0A7C4F9L0</accession>
<gene>
    <name evidence="1" type="ORF">ENV17_02905</name>
</gene>
<organism evidence="1">
    <name type="scientific">Thermofilum pendens</name>
    <dbReference type="NCBI Taxonomy" id="2269"/>
    <lineage>
        <taxon>Archaea</taxon>
        <taxon>Thermoproteota</taxon>
        <taxon>Thermoprotei</taxon>
        <taxon>Thermofilales</taxon>
        <taxon>Thermofilaceae</taxon>
        <taxon>Thermofilum</taxon>
    </lineage>
</organism>
<evidence type="ECO:0000313" key="1">
    <source>
        <dbReference type="EMBL" id="HGI43320.1"/>
    </source>
</evidence>
<dbReference type="AlphaFoldDB" id="A0A7C4F9L0"/>
<sequence>MPTSSSEERARMVADEAERLLQELAKLLESRLGVDSKLEIIAKVEVDLDWPYTLTVEAEASSRSYPRKSLEEVVNRAVDEVLEKAAQRLRAQGLEVLP</sequence>
<comment type="caution">
    <text evidence="1">The sequence shown here is derived from an EMBL/GenBank/DDBJ whole genome shotgun (WGS) entry which is preliminary data.</text>
</comment>